<proteinExistence type="predicted"/>
<evidence type="ECO:0000313" key="2">
    <source>
        <dbReference type="Proteomes" id="UP000036403"/>
    </source>
</evidence>
<name>A0A0J7MNH6_LASNI</name>
<dbReference type="OrthoDB" id="7616849at2759"/>
<organism evidence="1 2">
    <name type="scientific">Lasius niger</name>
    <name type="common">Black garden ant</name>
    <dbReference type="NCBI Taxonomy" id="67767"/>
    <lineage>
        <taxon>Eukaryota</taxon>
        <taxon>Metazoa</taxon>
        <taxon>Ecdysozoa</taxon>
        <taxon>Arthropoda</taxon>
        <taxon>Hexapoda</taxon>
        <taxon>Insecta</taxon>
        <taxon>Pterygota</taxon>
        <taxon>Neoptera</taxon>
        <taxon>Endopterygota</taxon>
        <taxon>Hymenoptera</taxon>
        <taxon>Apocrita</taxon>
        <taxon>Aculeata</taxon>
        <taxon>Formicoidea</taxon>
        <taxon>Formicidae</taxon>
        <taxon>Formicinae</taxon>
        <taxon>Lasius</taxon>
        <taxon>Lasius</taxon>
    </lineage>
</organism>
<reference evidence="1 2" key="1">
    <citation type="submission" date="2015-04" db="EMBL/GenBank/DDBJ databases">
        <title>Lasius niger genome sequencing.</title>
        <authorList>
            <person name="Konorov E.A."/>
            <person name="Nikitin M.A."/>
            <person name="Kirill M.V."/>
            <person name="Chang P."/>
        </authorList>
    </citation>
    <scope>NUCLEOTIDE SEQUENCE [LARGE SCALE GENOMIC DNA]</scope>
    <source>
        <tissue evidence="1">Whole</tissue>
    </source>
</reference>
<dbReference type="Proteomes" id="UP000036403">
    <property type="component" value="Unassembled WGS sequence"/>
</dbReference>
<dbReference type="EMBL" id="LBMM01027937">
    <property type="protein sequence ID" value="KMQ82145.1"/>
    <property type="molecule type" value="Genomic_DNA"/>
</dbReference>
<comment type="caution">
    <text evidence="1">The sequence shown here is derived from an EMBL/GenBank/DDBJ whole genome shotgun (WGS) entry which is preliminary data.</text>
</comment>
<evidence type="ECO:0000313" key="1">
    <source>
        <dbReference type="EMBL" id="KMQ82145.1"/>
    </source>
</evidence>
<protein>
    <submittedName>
        <fullName evidence="1">Cytochrome p450 4c1</fullName>
    </submittedName>
</protein>
<gene>
    <name evidence="1" type="ORF">RF55_24021</name>
</gene>
<keyword evidence="2" id="KW-1185">Reference proteome</keyword>
<dbReference type="AlphaFoldDB" id="A0A0J7MNH6"/>
<dbReference type="PaxDb" id="67767-A0A0J7MNH6"/>
<sequence length="94" mass="10945">MQGLRKGVESWEHVLEECRDRGEGGCWWERMREILGQEGEGEWWMRGLENERGVDLEEEKEGRQNVEERRGRCESNEVECGVSRMCGGTGSRRA</sequence>
<accession>A0A0J7MNH6</accession>